<organism evidence="3 4">
    <name type="scientific">Parabacteroides goldsteinii CL02T12C30</name>
    <dbReference type="NCBI Taxonomy" id="999418"/>
    <lineage>
        <taxon>Bacteria</taxon>
        <taxon>Pseudomonadati</taxon>
        <taxon>Bacteroidota</taxon>
        <taxon>Bacteroidia</taxon>
        <taxon>Bacteroidales</taxon>
        <taxon>Tannerellaceae</taxon>
        <taxon>Parabacteroides</taxon>
    </lineage>
</organism>
<comment type="caution">
    <text evidence="3">The sequence shown here is derived from an EMBL/GenBank/DDBJ whole genome shotgun (WGS) entry which is preliminary data.</text>
</comment>
<dbReference type="Proteomes" id="UP000006330">
    <property type="component" value="Unassembled WGS sequence"/>
</dbReference>
<name>K5ZTJ4_9BACT</name>
<evidence type="ECO:0000313" key="3">
    <source>
        <dbReference type="EMBL" id="EKN14821.1"/>
    </source>
</evidence>
<accession>K5ZTJ4</accession>
<dbReference type="RefSeq" id="WP_007654972.1">
    <property type="nucleotide sequence ID" value="NZ_JH976473.1"/>
</dbReference>
<gene>
    <name evidence="3" type="ORF">HMPREF1076_02726</name>
</gene>
<reference evidence="3 4" key="1">
    <citation type="submission" date="2012-02" db="EMBL/GenBank/DDBJ databases">
        <title>The Genome Sequence of Parabacteroides goldsteinii CL02T12C30.</title>
        <authorList>
            <consortium name="The Broad Institute Genome Sequencing Platform"/>
            <person name="Earl A."/>
            <person name="Ward D."/>
            <person name="Feldgarden M."/>
            <person name="Gevers D."/>
            <person name="Zitomersky N.L."/>
            <person name="Coyne M.J."/>
            <person name="Comstock L.E."/>
            <person name="Young S.K."/>
            <person name="Zeng Q."/>
            <person name="Gargeya S."/>
            <person name="Fitzgerald M."/>
            <person name="Haas B."/>
            <person name="Abouelleil A."/>
            <person name="Alvarado L."/>
            <person name="Arachchi H.M."/>
            <person name="Berlin A."/>
            <person name="Chapman S.B."/>
            <person name="Gearin G."/>
            <person name="Goldberg J."/>
            <person name="Griggs A."/>
            <person name="Gujja S."/>
            <person name="Hansen M."/>
            <person name="Heiman D."/>
            <person name="Howarth C."/>
            <person name="Larimer J."/>
            <person name="Lui A."/>
            <person name="MacDonald P.J.P."/>
            <person name="McCowen C."/>
            <person name="Montmayeur A."/>
            <person name="Murphy C."/>
            <person name="Neiman D."/>
            <person name="Pearson M."/>
            <person name="Priest M."/>
            <person name="Roberts A."/>
            <person name="Saif S."/>
            <person name="Shea T."/>
            <person name="Sisk P."/>
            <person name="Stolte C."/>
            <person name="Sykes S."/>
            <person name="Wortman J."/>
            <person name="Nusbaum C."/>
            <person name="Birren B."/>
        </authorList>
    </citation>
    <scope>NUCLEOTIDE SEQUENCE [LARGE SCALE GENOMIC DNA]</scope>
    <source>
        <strain evidence="3 4">CL02T12C30</strain>
    </source>
</reference>
<dbReference type="HOGENOM" id="CLU_282110_0_0_10"/>
<feature type="signal peptide" evidence="1">
    <location>
        <begin position="1"/>
        <end position="22"/>
    </location>
</feature>
<dbReference type="PATRIC" id="fig|999418.3.peg.2770"/>
<dbReference type="InterPro" id="IPR045963">
    <property type="entry name" value="DUF6383"/>
</dbReference>
<sequence>MNKKFSTLLVGALLASSVGAFAQDGTTPTTTAKFTTSVFSGNDAELSVARYYALKDADNAYIGVQPSTDGGTFQFKSLVDTELDNLAMVDSFLWKITTVTVDGGFTRFSLENKATGVIFSFNKSNAVLGSAAATAASKTIGGVAQWKWLDSRFGTDLSKTDKTFTVDYANGDSVMAVKKASDGVLFVAKDHKKNAANLNALKVSVVEPGSWVMSAVDLNTKGDDVKYMQLTFDGAAATNNLFADKYQVQGIADAAKPAEFITTINGTKGGWTTQTPETDWLVLNKIGADGKVSNKYAHVDTSYFKSKGETYKTYNPIKVSTNTVMKNGAIDTLGYNLPGDAFRFKFTKNLMTDSIKIESLGSFAELATPATPAYQKDGKLTSWSMHTTGAKLYTNTTWTASDWAKDVKDNTQYTVLSHCTLEGETSKVVTFYTNDQGKAEDNYVNLYAYANGISDDFMSIPAGVYKIQNVKTKEFYGVHIYTTDSVAAWTGKAAIDNMEFDHMPAFQWVVYKTDLSSDERKVVSPVFIANREFVKDGNGMTVNTFNAHQLRKGENYDPAKLIGMFNGVEVEFIPVAAASVSNKYLGYKNFTNAELEFNGYNFNYWHPYAQDRYLNVNKTDSILNVLTTGAGRFTIVGAAEAKYGYTPSTAAKAQITGLAQLVRRAYTVSLDGETIYQNAEGQFVVTKDAASGVDKEASFYFKENNEFEKAGEPVCYYALIAQNINTKAGVRQNDDKALLLSEVLTEISTATFDIQEDNLPLYRRFNTQFEGVEEGDANPDAAKLLKFHERYVNDYLMDETNPFFKREGMAYLGIARANEVASDAGLSFKVRPYNIGKSPKSAIKPQYLIIVAEDETPAKEAIVCKEDHKHYDVVAGEETDDPMKCFHTTPAVKAISRYKLLVSFADSSDANGVAEDEKLYKFGKYVRVGFTDVAEQDSVMYILGNQFATVETEDLKIEDIQAKAVKTINMKTDVKSDAHKDYTWSFRFIDPEKALVAEKEEDLAFLIESDNGDNKEIAPTKGAWIKNQNNCLVLSTTDAKFENAKTGGDNALIFNIEMGSEDDMATENEEISTSTISVSAVNGGVVVKGAEGKTVVITNVLGQTVANTVITSNEATIAAPAGVVVVAVEGEAAVKAIVK</sequence>
<dbReference type="AlphaFoldDB" id="K5ZTJ4"/>
<dbReference type="Pfam" id="PF19910">
    <property type="entry name" value="DUF6383"/>
    <property type="match status" value="1"/>
</dbReference>
<dbReference type="EMBL" id="AGZO01000018">
    <property type="protein sequence ID" value="EKN14821.1"/>
    <property type="molecule type" value="Genomic_DNA"/>
</dbReference>
<keyword evidence="1" id="KW-0732">Signal</keyword>
<feature type="domain" description="DUF6383" evidence="2">
    <location>
        <begin position="1065"/>
        <end position="1138"/>
    </location>
</feature>
<evidence type="ECO:0000313" key="4">
    <source>
        <dbReference type="Proteomes" id="UP000006330"/>
    </source>
</evidence>
<protein>
    <recommendedName>
        <fullName evidence="2">DUF6383 domain-containing protein</fullName>
    </recommendedName>
</protein>
<evidence type="ECO:0000259" key="2">
    <source>
        <dbReference type="Pfam" id="PF19910"/>
    </source>
</evidence>
<dbReference type="OrthoDB" id="1090842at2"/>
<feature type="chain" id="PRO_5003888636" description="DUF6383 domain-containing protein" evidence="1">
    <location>
        <begin position="23"/>
        <end position="1139"/>
    </location>
</feature>
<evidence type="ECO:0000256" key="1">
    <source>
        <dbReference type="SAM" id="SignalP"/>
    </source>
</evidence>
<proteinExistence type="predicted"/>